<accession>A0A9X6NGR2</accession>
<comment type="caution">
    <text evidence="2">The sequence shown here is derived from an EMBL/GenBank/DDBJ whole genome shotgun (WGS) entry which is preliminary data.</text>
</comment>
<evidence type="ECO:0000256" key="1">
    <source>
        <dbReference type="SAM" id="Phobius"/>
    </source>
</evidence>
<keyword evidence="1" id="KW-0812">Transmembrane</keyword>
<proteinExistence type="predicted"/>
<dbReference type="AlphaFoldDB" id="A0A9X6NGR2"/>
<protein>
    <submittedName>
        <fullName evidence="2">Uncharacterized protein</fullName>
    </submittedName>
</protein>
<name>A0A9X6NGR2_HYPEX</name>
<gene>
    <name evidence="2" type="ORF">BV898_17361</name>
</gene>
<evidence type="ECO:0000313" key="3">
    <source>
        <dbReference type="Proteomes" id="UP000192578"/>
    </source>
</evidence>
<feature type="transmembrane region" description="Helical" evidence="1">
    <location>
        <begin position="33"/>
        <end position="58"/>
    </location>
</feature>
<keyword evidence="3" id="KW-1185">Reference proteome</keyword>
<organism evidence="2 3">
    <name type="scientific">Hypsibius exemplaris</name>
    <name type="common">Freshwater tardigrade</name>
    <dbReference type="NCBI Taxonomy" id="2072580"/>
    <lineage>
        <taxon>Eukaryota</taxon>
        <taxon>Metazoa</taxon>
        <taxon>Ecdysozoa</taxon>
        <taxon>Tardigrada</taxon>
        <taxon>Eutardigrada</taxon>
        <taxon>Parachela</taxon>
        <taxon>Hypsibioidea</taxon>
        <taxon>Hypsibiidae</taxon>
        <taxon>Hypsibius</taxon>
    </lineage>
</organism>
<reference evidence="3" key="1">
    <citation type="submission" date="2017-01" db="EMBL/GenBank/DDBJ databases">
        <title>Comparative genomics of anhydrobiosis in the tardigrade Hypsibius dujardini.</title>
        <authorList>
            <person name="Yoshida Y."/>
            <person name="Koutsovoulos G."/>
            <person name="Laetsch D."/>
            <person name="Stevens L."/>
            <person name="Kumar S."/>
            <person name="Horikawa D."/>
            <person name="Ishino K."/>
            <person name="Komine S."/>
            <person name="Tomita M."/>
            <person name="Blaxter M."/>
            <person name="Arakawa K."/>
        </authorList>
    </citation>
    <scope>NUCLEOTIDE SEQUENCE [LARGE SCALE GENOMIC DNA]</scope>
    <source>
        <strain evidence="3">Z151</strain>
    </source>
</reference>
<keyword evidence="1" id="KW-0472">Membrane</keyword>
<dbReference type="Proteomes" id="UP000192578">
    <property type="component" value="Unassembled WGS sequence"/>
</dbReference>
<sequence>MKQNQNFASNLQAAVRMFSDGVAFTRSTPRSLYGLYTVWFFMVTVVGAVVCSLLPSYLTVSTAQLPFTDLQSFQRSGYDLVGPPSAFKILNVRLYKHSA</sequence>
<dbReference type="EMBL" id="MTYJ01000293">
    <property type="protein sequence ID" value="OWA52919.1"/>
    <property type="molecule type" value="Genomic_DNA"/>
</dbReference>
<evidence type="ECO:0000313" key="2">
    <source>
        <dbReference type="EMBL" id="OWA52919.1"/>
    </source>
</evidence>
<keyword evidence="1" id="KW-1133">Transmembrane helix</keyword>